<proteinExistence type="inferred from homology"/>
<feature type="domain" description="Fucosyltransferase C-terminal" evidence="4">
    <location>
        <begin position="199"/>
        <end position="334"/>
    </location>
</feature>
<sequence>MDYKKLLDKILWFIPFRNLRYLLRKICYNILEIEDLKKELQEHIIEYKREFKLIHKDFYSNSIYMKITNAWYPNYTYFEKDNFFQLLTNICNKYNKLLLLSYTQGDCDIEVFSVYGPKSKIIESKSKIKIFWTCEAHIFRSEYKDNCLKYVNLSLGMNHIKHENYIRIPLWIYYFACINLNKDNIYKKVIEINETKYTKTKFASLIATWGGANNLRATMYNHISKIDKIYCPSKFLHNDDSLKNEFNDNKLEYLKQFKFNICPENVIEDGYITEKLFDAFNSGCIPIWNGDRNIEPNIINKNSILYWEKDSDNKELLKEIERLHKDEEYYNNFISQPRLIKDNATDYIYNQIKQLHDRLEELIQDLIQKQ</sequence>
<accession>A0A5C8D8H1</accession>
<dbReference type="EMBL" id="SAXU01000001">
    <property type="protein sequence ID" value="TXJ21506.1"/>
    <property type="molecule type" value="Genomic_DNA"/>
</dbReference>
<evidence type="ECO:0000313" key="5">
    <source>
        <dbReference type="EMBL" id="TXJ21506.1"/>
    </source>
</evidence>
<dbReference type="Pfam" id="PF00852">
    <property type="entry name" value="Glyco_transf_10"/>
    <property type="match status" value="1"/>
</dbReference>
<dbReference type="Gene3D" id="3.40.50.11660">
    <property type="entry name" value="Glycosyl transferase family 10, C-terminal domain"/>
    <property type="match status" value="1"/>
</dbReference>
<dbReference type="InterPro" id="IPR001503">
    <property type="entry name" value="Glyco_trans_10"/>
</dbReference>
<dbReference type="SUPFAM" id="SSF53756">
    <property type="entry name" value="UDP-Glycosyltransferase/glycogen phosphorylase"/>
    <property type="match status" value="1"/>
</dbReference>
<dbReference type="PANTHER" id="PTHR11929:SF194">
    <property type="entry name" value="ALPHA-(1,3)-FUCOSYLTRANSFERASE 10"/>
    <property type="match status" value="1"/>
</dbReference>
<gene>
    <name evidence="5" type="ORF">EPJ79_10380</name>
</gene>
<evidence type="ECO:0000259" key="4">
    <source>
        <dbReference type="Pfam" id="PF00852"/>
    </source>
</evidence>
<protein>
    <submittedName>
        <fullName evidence="5">Glycosyltransferase</fullName>
    </submittedName>
</protein>
<evidence type="ECO:0000313" key="6">
    <source>
        <dbReference type="Proteomes" id="UP000324638"/>
    </source>
</evidence>
<comment type="caution">
    <text evidence="5">The sequence shown here is derived from an EMBL/GenBank/DDBJ whole genome shotgun (WGS) entry which is preliminary data.</text>
</comment>
<dbReference type="RefSeq" id="WP_147739429.1">
    <property type="nucleotide sequence ID" value="NZ_SAXU01000001.1"/>
</dbReference>
<evidence type="ECO:0000256" key="3">
    <source>
        <dbReference type="ARBA" id="ARBA00022679"/>
    </source>
</evidence>
<evidence type="ECO:0000256" key="2">
    <source>
        <dbReference type="ARBA" id="ARBA00022676"/>
    </source>
</evidence>
<dbReference type="GO" id="GO:0008417">
    <property type="term" value="F:fucosyltransferase activity"/>
    <property type="evidence" value="ECO:0007669"/>
    <property type="project" value="InterPro"/>
</dbReference>
<dbReference type="Proteomes" id="UP000324638">
    <property type="component" value="Unassembled WGS sequence"/>
</dbReference>
<name>A0A5C8D8H1_9SPIR</name>
<dbReference type="GO" id="GO:0016020">
    <property type="term" value="C:membrane"/>
    <property type="evidence" value="ECO:0007669"/>
    <property type="project" value="InterPro"/>
</dbReference>
<dbReference type="AlphaFoldDB" id="A0A5C8D8H1"/>
<keyword evidence="2" id="KW-0328">Glycosyltransferase</keyword>
<keyword evidence="3 5" id="KW-0808">Transferase</keyword>
<dbReference type="InterPro" id="IPR038577">
    <property type="entry name" value="GT10-like_C_sf"/>
</dbReference>
<dbReference type="InterPro" id="IPR055270">
    <property type="entry name" value="Glyco_tran_10_C"/>
</dbReference>
<reference evidence="5 6" key="1">
    <citation type="journal article" date="1992" name="Lakartidningen">
        <title>[Penicillin V and not amoxicillin is the first choice preparation in acute otitis].</title>
        <authorList>
            <person name="Kamme C."/>
            <person name="Lundgren K."/>
            <person name="Prellner K."/>
        </authorList>
    </citation>
    <scope>NUCLEOTIDE SEQUENCE [LARGE SCALE GENOMIC DNA]</scope>
    <source>
        <strain evidence="5 6">513A</strain>
    </source>
</reference>
<organism evidence="5 6">
    <name type="scientific">Brachyspira aalborgi</name>
    <dbReference type="NCBI Taxonomy" id="29522"/>
    <lineage>
        <taxon>Bacteria</taxon>
        <taxon>Pseudomonadati</taxon>
        <taxon>Spirochaetota</taxon>
        <taxon>Spirochaetia</taxon>
        <taxon>Brachyspirales</taxon>
        <taxon>Brachyspiraceae</taxon>
        <taxon>Brachyspira</taxon>
    </lineage>
</organism>
<comment type="similarity">
    <text evidence="1">Belongs to the glycosyltransferase 10 family.</text>
</comment>
<dbReference type="PANTHER" id="PTHR11929">
    <property type="entry name" value="ALPHA- 1,3 -FUCOSYLTRANSFERASE"/>
    <property type="match status" value="1"/>
</dbReference>
<evidence type="ECO:0000256" key="1">
    <source>
        <dbReference type="ARBA" id="ARBA00008919"/>
    </source>
</evidence>